<evidence type="ECO:0000313" key="8">
    <source>
        <dbReference type="Proteomes" id="UP000032160"/>
    </source>
</evidence>
<dbReference type="Gene3D" id="3.40.50.300">
    <property type="entry name" value="P-loop containing nucleotide triphosphate hydrolases"/>
    <property type="match status" value="1"/>
</dbReference>
<keyword evidence="4" id="KW-0812">Transmembrane</keyword>
<evidence type="ECO:0000256" key="6">
    <source>
        <dbReference type="ARBA" id="ARBA00023136"/>
    </source>
</evidence>
<dbReference type="OrthoDB" id="9759295at2"/>
<evidence type="ECO:0000256" key="4">
    <source>
        <dbReference type="ARBA" id="ARBA00022692"/>
    </source>
</evidence>
<dbReference type="SUPFAM" id="SSF52540">
    <property type="entry name" value="P-loop containing nucleoside triphosphate hydrolases"/>
    <property type="match status" value="1"/>
</dbReference>
<dbReference type="KEGG" id="pect:BN1012_Phect1821"/>
<evidence type="ECO:0000313" key="7">
    <source>
        <dbReference type="EMBL" id="CDO60035.1"/>
    </source>
</evidence>
<dbReference type="STRING" id="1458461.BN1012_Phect1821"/>
<dbReference type="PATRIC" id="fig|1458461.3.peg.1825"/>
<dbReference type="Proteomes" id="UP000032160">
    <property type="component" value="Chromosome I"/>
</dbReference>
<dbReference type="InterPro" id="IPR051539">
    <property type="entry name" value="T4SS-coupling_protein"/>
</dbReference>
<protein>
    <submittedName>
        <fullName evidence="7">Uncharacterized protein</fullName>
    </submittedName>
</protein>
<keyword evidence="8" id="KW-1185">Reference proteome</keyword>
<evidence type="ECO:0000256" key="1">
    <source>
        <dbReference type="ARBA" id="ARBA00004651"/>
    </source>
</evidence>
<dbReference type="InterPro" id="IPR027417">
    <property type="entry name" value="P-loop_NTPase"/>
</dbReference>
<comment type="subcellular location">
    <subcellularLocation>
        <location evidence="1">Cell membrane</location>
        <topology evidence="1">Multi-pass membrane protein</topology>
    </subcellularLocation>
</comment>
<keyword evidence="5" id="KW-1133">Transmembrane helix</keyword>
<reference evidence="7 8" key="1">
    <citation type="journal article" date="2014" name="Front. Genet.">
        <title>Genome and metabolic network of "Candidatus Phaeomarinobacter ectocarpi" Ec32, a new candidate genus of Alphaproteobacteria frequently associated with brown algae.</title>
        <authorList>
            <person name="Dittami S.M."/>
            <person name="Barbeyron T."/>
            <person name="Boyen C."/>
            <person name="Cambefort J."/>
            <person name="Collet G."/>
            <person name="Delage L."/>
            <person name="Gobet A."/>
            <person name="Groisillier A."/>
            <person name="Leblanc C."/>
            <person name="Michel G."/>
            <person name="Scornet D."/>
            <person name="Siegel A."/>
            <person name="Tapia J.E."/>
            <person name="Tonon T."/>
        </authorList>
    </citation>
    <scope>NUCLEOTIDE SEQUENCE [LARGE SCALE GENOMIC DNA]</scope>
    <source>
        <strain evidence="7 8">Ec32</strain>
    </source>
</reference>
<organism evidence="7 8">
    <name type="scientific">Candidatus Phaeomarinibacter ectocarpi</name>
    <dbReference type="NCBI Taxonomy" id="1458461"/>
    <lineage>
        <taxon>Bacteria</taxon>
        <taxon>Pseudomonadati</taxon>
        <taxon>Pseudomonadota</taxon>
        <taxon>Alphaproteobacteria</taxon>
        <taxon>Hyphomicrobiales</taxon>
        <taxon>Parvibaculaceae</taxon>
        <taxon>Candidatus Phaeomarinibacter</taxon>
    </lineage>
</organism>
<comment type="similarity">
    <text evidence="2">Belongs to the VirD4/TraG family.</text>
</comment>
<dbReference type="InterPro" id="IPR003688">
    <property type="entry name" value="TraG/VirD4"/>
</dbReference>
<dbReference type="HOGENOM" id="CLU_500410_0_0_5"/>
<gene>
    <name evidence="7" type="ORF">BN1012_Phect1821</name>
</gene>
<accession>X5MM37</accession>
<dbReference type="Pfam" id="PF02534">
    <property type="entry name" value="T4SS-DNA_transf"/>
    <property type="match status" value="2"/>
</dbReference>
<dbReference type="RefSeq" id="WP_043948175.1">
    <property type="nucleotide sequence ID" value="NZ_HG966617.1"/>
</dbReference>
<sequence length="538" mass="60265">MTHDQSFNEDNRFGSAGWADDYDLRGAGLFDGKGLPLGYFNRKPIHLDGDAPLLTVGGAGSGKLRDLLGHVAINAKGQPTLWLDPRGEIFSICQHTFAPANEYAYGWNPMGIADLPSHSCNPLDILSLNSPRLHADSKFICEGIIPLSGSSNGQYFELRSREWLDALLKAIVEWRGAVSYAALWRVVNTIEGDPPAWADMLERMLSSRFDDVRRVGAEMLTKQQESPKEFGSILGEIYAHLNFLSDPALLAALEGDDFSLSALCDPSRTSSVFLNIPAEYLKLWSPLIRTFVTVTMLYKSRAPQAPRITMVVDEAGQLGRFEALLSAFSYGRGFGVRTWALFQDIGQIARNFDRSAVQSFMGSAQVRQFFGVRDYETAKLVSDMLGSETLSYDGFEYQQAAKREKWQAAKQALFGDDPLAQGYDLGHYAKNAEHQTKQARQLQMPDEILRLPEDQQILFISGLNLNPILGNKFPYYSRRENAGRYLPNPYHPPRDRMQVVTRFGRKWAAVLDQPVPAKWRAFPQYQSGRALSVEGYPL</sequence>
<evidence type="ECO:0000256" key="5">
    <source>
        <dbReference type="ARBA" id="ARBA00022989"/>
    </source>
</evidence>
<name>X5MM37_9HYPH</name>
<dbReference type="PANTHER" id="PTHR37937:SF1">
    <property type="entry name" value="CONJUGATIVE TRANSFER: DNA TRANSPORT"/>
    <property type="match status" value="1"/>
</dbReference>
<dbReference type="AlphaFoldDB" id="X5MM37"/>
<dbReference type="PANTHER" id="PTHR37937">
    <property type="entry name" value="CONJUGATIVE TRANSFER: DNA TRANSPORT"/>
    <property type="match status" value="1"/>
</dbReference>
<keyword evidence="3" id="KW-1003">Cell membrane</keyword>
<dbReference type="CDD" id="cd01127">
    <property type="entry name" value="TrwB_TraG_TraD_VirD4"/>
    <property type="match status" value="1"/>
</dbReference>
<evidence type="ECO:0000256" key="2">
    <source>
        <dbReference type="ARBA" id="ARBA00008806"/>
    </source>
</evidence>
<keyword evidence="6" id="KW-0472">Membrane</keyword>
<evidence type="ECO:0000256" key="3">
    <source>
        <dbReference type="ARBA" id="ARBA00022475"/>
    </source>
</evidence>
<proteinExistence type="inferred from homology"/>
<dbReference type="GO" id="GO:0005886">
    <property type="term" value="C:plasma membrane"/>
    <property type="evidence" value="ECO:0007669"/>
    <property type="project" value="UniProtKB-SubCell"/>
</dbReference>
<dbReference type="EMBL" id="HG966617">
    <property type="protein sequence ID" value="CDO60035.1"/>
    <property type="molecule type" value="Genomic_DNA"/>
</dbReference>